<dbReference type="Proteomes" id="UP001597458">
    <property type="component" value="Unassembled WGS sequence"/>
</dbReference>
<feature type="domain" description="Diacylglycerol glucosyltransferase N-terminal" evidence="6">
    <location>
        <begin position="20"/>
        <end position="185"/>
    </location>
</feature>
<keyword evidence="4" id="KW-0808">Transferase</keyword>
<evidence type="ECO:0000313" key="7">
    <source>
        <dbReference type="EMBL" id="MFD2616665.1"/>
    </source>
</evidence>
<dbReference type="Pfam" id="PF06925">
    <property type="entry name" value="MGDG_synth"/>
    <property type="match status" value="1"/>
</dbReference>
<dbReference type="Pfam" id="PF04101">
    <property type="entry name" value="Glyco_tran_28_C"/>
    <property type="match status" value="1"/>
</dbReference>
<dbReference type="PANTHER" id="PTHR43025:SF3">
    <property type="entry name" value="MONOGALACTOSYLDIACYLGLYCEROL SYNTHASE 1, CHLOROPLASTIC"/>
    <property type="match status" value="1"/>
</dbReference>
<dbReference type="InterPro" id="IPR050519">
    <property type="entry name" value="Glycosyltransf_28_UgtP"/>
</dbReference>
<keyword evidence="3" id="KW-0328">Glycosyltransferase</keyword>
<evidence type="ECO:0000256" key="2">
    <source>
        <dbReference type="ARBA" id="ARBA00006962"/>
    </source>
</evidence>
<protein>
    <submittedName>
        <fullName evidence="7">Glycosyltransferase</fullName>
    </submittedName>
</protein>
<organism evidence="7 8">
    <name type="scientific">Terrilactibacillus laevilacticus</name>
    <dbReference type="NCBI Taxonomy" id="1380157"/>
    <lineage>
        <taxon>Bacteria</taxon>
        <taxon>Bacillati</taxon>
        <taxon>Bacillota</taxon>
        <taxon>Bacilli</taxon>
        <taxon>Bacillales</taxon>
        <taxon>Bacillaceae</taxon>
        <taxon>Terrilactibacillus</taxon>
    </lineage>
</organism>
<accession>A0ABW5PP78</accession>
<gene>
    <name evidence="7" type="ORF">ACFSTF_05000</name>
</gene>
<dbReference type="EMBL" id="JBHUMR010000008">
    <property type="protein sequence ID" value="MFD2616665.1"/>
    <property type="molecule type" value="Genomic_DNA"/>
</dbReference>
<evidence type="ECO:0000256" key="1">
    <source>
        <dbReference type="ARBA" id="ARBA00004370"/>
    </source>
</evidence>
<feature type="domain" description="Glycosyl transferase family 28 C-terminal" evidence="5">
    <location>
        <begin position="210"/>
        <end position="354"/>
    </location>
</feature>
<evidence type="ECO:0000259" key="6">
    <source>
        <dbReference type="Pfam" id="PF06925"/>
    </source>
</evidence>
<evidence type="ECO:0000256" key="3">
    <source>
        <dbReference type="ARBA" id="ARBA00022676"/>
    </source>
</evidence>
<dbReference type="InterPro" id="IPR009695">
    <property type="entry name" value="Diacylglyc_glucosyltr_N"/>
</dbReference>
<reference evidence="8" key="1">
    <citation type="journal article" date="2019" name="Int. J. Syst. Evol. Microbiol.">
        <title>The Global Catalogue of Microorganisms (GCM) 10K type strain sequencing project: providing services to taxonomists for standard genome sequencing and annotation.</title>
        <authorList>
            <consortium name="The Broad Institute Genomics Platform"/>
            <consortium name="The Broad Institute Genome Sequencing Center for Infectious Disease"/>
            <person name="Wu L."/>
            <person name="Ma J."/>
        </authorList>
    </citation>
    <scope>NUCLEOTIDE SEQUENCE [LARGE SCALE GENOMIC DNA]</scope>
    <source>
        <strain evidence="8">TISTR 2241</strain>
    </source>
</reference>
<dbReference type="PANTHER" id="PTHR43025">
    <property type="entry name" value="MONOGALACTOSYLDIACYLGLYCEROL SYNTHASE"/>
    <property type="match status" value="1"/>
</dbReference>
<dbReference type="RefSeq" id="WP_141189470.1">
    <property type="nucleotide sequence ID" value="NZ_JBHUMR010000008.1"/>
</dbReference>
<evidence type="ECO:0000259" key="5">
    <source>
        <dbReference type="Pfam" id="PF04101"/>
    </source>
</evidence>
<dbReference type="Gene3D" id="3.40.50.2000">
    <property type="entry name" value="Glycogen Phosphorylase B"/>
    <property type="match status" value="1"/>
</dbReference>
<dbReference type="SUPFAM" id="SSF53756">
    <property type="entry name" value="UDP-Glycosyltransferase/glycogen phosphorylase"/>
    <property type="match status" value="1"/>
</dbReference>
<evidence type="ECO:0000256" key="4">
    <source>
        <dbReference type="ARBA" id="ARBA00022679"/>
    </source>
</evidence>
<name>A0ABW5PP78_9BACI</name>
<keyword evidence="8" id="KW-1185">Reference proteome</keyword>
<dbReference type="InterPro" id="IPR007235">
    <property type="entry name" value="Glyco_trans_28_C"/>
</dbReference>
<proteinExistence type="inferred from homology"/>
<comment type="subcellular location">
    <subcellularLocation>
        <location evidence="1">Membrane</location>
    </subcellularLocation>
</comment>
<sequence>MAYEDKNKILILSATIGDGHKQVAKAISEAVEYTLSNTETITIDIMEWIHPYLYPLSNYVYKRSIKKFPQIYSYLYRKTRVKSVFSTKLISLFMLGIHSMLEIVHRVKPSIIVCTYPFAAGMISKLKEQGLIDIPSVTVITDYTDHSYWIHPLTDQYIVGSSQVKDRLISAGVEPYKINITGIPIRKRFFETPTREQLIKKFDINSDKFTILIMGGGDGFFGKGVSTFQALESISPSVQLIIVCGRNKKLKKRLEQDCINFKHDVLLMGYCENIHELMAMSDLIITKPGGVTTSEALAMELPLLIYKPLPGQEEDNARFLLESRLALVAKDQNELINKIQSLLDDSESLVFMKQRIKQYSTKISSLEAINVIVHAINQKENQKIG</sequence>
<comment type="similarity">
    <text evidence="2">Belongs to the glycosyltransferase 28 family.</text>
</comment>
<comment type="caution">
    <text evidence="7">The sequence shown here is derived from an EMBL/GenBank/DDBJ whole genome shotgun (WGS) entry which is preliminary data.</text>
</comment>
<evidence type="ECO:0000313" key="8">
    <source>
        <dbReference type="Proteomes" id="UP001597458"/>
    </source>
</evidence>